<keyword evidence="3 6" id="KW-0812">Transmembrane</keyword>
<name>A0A7S4VBR2_9DINO</name>
<comment type="subunit">
    <text evidence="6">Component of the oligosaccharyltransferase (OST) complex.</text>
</comment>
<evidence type="ECO:0000256" key="3">
    <source>
        <dbReference type="ARBA" id="ARBA00022692"/>
    </source>
</evidence>
<comment type="function">
    <text evidence="6">Subunit of the oligosaccharyl transferase (OST) complex that catalyzes the initial transfer of a defined glycan (Glc(3)Man(9)GlcNAc(2) in eukaryotes) from the lipid carrier dolichol-pyrophosphate to an asparagine residue within an Asn-X-Ser/Thr consensus motif in nascent polypeptide chains, the first step in protein N-glycosylation. N-glycosylation occurs cotranslationally and the complex associates with the Sec61 complex at the channel-forming translocon complex that mediates protein translocation across the endoplasmic reticulum (ER). All subunits are required for a maximal enzyme activity.</text>
</comment>
<dbReference type="GO" id="GO:0006487">
    <property type="term" value="P:protein N-linked glycosylation"/>
    <property type="evidence" value="ECO:0007669"/>
    <property type="project" value="UniProtKB-UniRule"/>
</dbReference>
<comment type="similarity">
    <text evidence="2 6">Belongs to the OST5 family.</text>
</comment>
<feature type="transmembrane region" description="Helical" evidence="6">
    <location>
        <begin position="79"/>
        <end position="107"/>
    </location>
</feature>
<proteinExistence type="inferred from homology"/>
<evidence type="ECO:0000313" key="7">
    <source>
        <dbReference type="EMBL" id="CAE4619872.1"/>
    </source>
</evidence>
<comment type="subcellular location">
    <subcellularLocation>
        <location evidence="1 6">Membrane</location>
        <topology evidence="1 6">Multi-pass membrane protein</topology>
    </subcellularLocation>
</comment>
<dbReference type="GO" id="GO:0008250">
    <property type="term" value="C:oligosaccharyltransferase complex"/>
    <property type="evidence" value="ECO:0007669"/>
    <property type="project" value="UniProtKB-UniRule"/>
</dbReference>
<keyword evidence="4 6" id="KW-1133">Transmembrane helix</keyword>
<dbReference type="AlphaFoldDB" id="A0A7S4VBR2"/>
<accession>A0A7S4VBR2</accession>
<gene>
    <name evidence="7" type="ORF">AMON00008_LOCUS38023</name>
</gene>
<sequence length="109" mass="11955">MAQGTGPTDLWVCLPTATLAMAPAVETVQMPPTTREFLARLHPEIYSDVALLLIFIGSLVGLHFLYYEVSMLKRPHERGLFGQLIAALFTSVCLGFGAFLLLVWAGVYV</sequence>
<dbReference type="Pfam" id="PF05251">
    <property type="entry name" value="Ost5"/>
    <property type="match status" value="1"/>
</dbReference>
<evidence type="ECO:0000256" key="6">
    <source>
        <dbReference type="RuleBase" id="RU367008"/>
    </source>
</evidence>
<evidence type="ECO:0000256" key="2">
    <source>
        <dbReference type="ARBA" id="ARBA00009825"/>
    </source>
</evidence>
<evidence type="ECO:0000256" key="4">
    <source>
        <dbReference type="ARBA" id="ARBA00022989"/>
    </source>
</evidence>
<protein>
    <recommendedName>
        <fullName evidence="6">Dolichyl-diphosphooligosaccharide-protein glycosyltransferase subunit OST5</fullName>
    </recommendedName>
</protein>
<feature type="transmembrane region" description="Helical" evidence="6">
    <location>
        <begin position="45"/>
        <end position="67"/>
    </location>
</feature>
<dbReference type="EMBL" id="HBNR01054138">
    <property type="protein sequence ID" value="CAE4619872.1"/>
    <property type="molecule type" value="Transcribed_RNA"/>
</dbReference>
<evidence type="ECO:0000256" key="5">
    <source>
        <dbReference type="ARBA" id="ARBA00023136"/>
    </source>
</evidence>
<reference evidence="7" key="1">
    <citation type="submission" date="2021-01" db="EMBL/GenBank/DDBJ databases">
        <authorList>
            <person name="Corre E."/>
            <person name="Pelletier E."/>
            <person name="Niang G."/>
            <person name="Scheremetjew M."/>
            <person name="Finn R."/>
            <person name="Kale V."/>
            <person name="Holt S."/>
            <person name="Cochrane G."/>
            <person name="Meng A."/>
            <person name="Brown T."/>
            <person name="Cohen L."/>
        </authorList>
    </citation>
    <scope>NUCLEOTIDE SEQUENCE</scope>
    <source>
        <strain evidence="7">CCMP3105</strain>
    </source>
</reference>
<keyword evidence="5 6" id="KW-0472">Membrane</keyword>
<organism evidence="7">
    <name type="scientific">Alexandrium monilatum</name>
    <dbReference type="NCBI Taxonomy" id="311494"/>
    <lineage>
        <taxon>Eukaryota</taxon>
        <taxon>Sar</taxon>
        <taxon>Alveolata</taxon>
        <taxon>Dinophyceae</taxon>
        <taxon>Gonyaulacales</taxon>
        <taxon>Pyrocystaceae</taxon>
        <taxon>Alexandrium</taxon>
    </lineage>
</organism>
<dbReference type="InterPro" id="IPR007915">
    <property type="entry name" value="TMEM258/Ost5"/>
</dbReference>
<evidence type="ECO:0000256" key="1">
    <source>
        <dbReference type="ARBA" id="ARBA00004141"/>
    </source>
</evidence>